<name>A0AAU7DIJ0_9BACT</name>
<dbReference type="GO" id="GO:0015074">
    <property type="term" value="P:DNA integration"/>
    <property type="evidence" value="ECO:0007669"/>
    <property type="project" value="InterPro"/>
</dbReference>
<evidence type="ECO:0000313" key="1">
    <source>
        <dbReference type="EMBL" id="XBH17659.1"/>
    </source>
</evidence>
<evidence type="ECO:0008006" key="2">
    <source>
        <dbReference type="Google" id="ProtNLM"/>
    </source>
</evidence>
<dbReference type="AlphaFoldDB" id="A0AAU7DIJ0"/>
<gene>
    <name evidence="1" type="ORF">P8935_24230</name>
</gene>
<protein>
    <recommendedName>
        <fullName evidence="2">Tyr recombinase domain-containing protein</fullName>
    </recommendedName>
</protein>
<sequence length="166" mass="18747">MGNGFDSPRIDLELDEDNKTRTVSDTGVDPWEVAFLTCAYHQDLTIIMHFAPDANRAGKAPDRHNLLHRHGLPKEIDFRSFRTMHASLVRRVGGRFEIARDNMGHAGSTGKVTLDVYSKTWWDERVEEVTRIVEAVFTEPDEERKEISAPLKAVGQGGGAVEWEPF</sequence>
<dbReference type="GO" id="GO:0006310">
    <property type="term" value="P:DNA recombination"/>
    <property type="evidence" value="ECO:0007669"/>
    <property type="project" value="InterPro"/>
</dbReference>
<organism evidence="1">
    <name type="scientific">Telmatobacter sp. DSM 110680</name>
    <dbReference type="NCBI Taxonomy" id="3036704"/>
    <lineage>
        <taxon>Bacteria</taxon>
        <taxon>Pseudomonadati</taxon>
        <taxon>Acidobacteriota</taxon>
        <taxon>Terriglobia</taxon>
        <taxon>Terriglobales</taxon>
        <taxon>Acidobacteriaceae</taxon>
        <taxon>Telmatobacter</taxon>
    </lineage>
</organism>
<reference evidence="1" key="1">
    <citation type="submission" date="2023-03" db="EMBL/GenBank/DDBJ databases">
        <title>Edaphobacter sp.</title>
        <authorList>
            <person name="Huber K.J."/>
            <person name="Papendorf J."/>
            <person name="Pilke C."/>
            <person name="Bunk B."/>
            <person name="Sproeer C."/>
            <person name="Pester M."/>
        </authorList>
    </citation>
    <scope>NUCLEOTIDE SEQUENCE</scope>
    <source>
        <strain evidence="1">DSM 110680</strain>
    </source>
</reference>
<dbReference type="EMBL" id="CP121196">
    <property type="protein sequence ID" value="XBH17659.1"/>
    <property type="molecule type" value="Genomic_DNA"/>
</dbReference>
<dbReference type="InterPro" id="IPR013762">
    <property type="entry name" value="Integrase-like_cat_sf"/>
</dbReference>
<dbReference type="Gene3D" id="1.10.443.10">
    <property type="entry name" value="Intergrase catalytic core"/>
    <property type="match status" value="1"/>
</dbReference>
<dbReference type="GO" id="GO:0003677">
    <property type="term" value="F:DNA binding"/>
    <property type="evidence" value="ECO:0007669"/>
    <property type="project" value="InterPro"/>
</dbReference>
<dbReference type="RefSeq" id="WP_348262884.1">
    <property type="nucleotide sequence ID" value="NZ_CP121196.1"/>
</dbReference>
<proteinExistence type="predicted"/>
<accession>A0AAU7DIJ0</accession>